<comment type="function">
    <text evidence="8">Catalyzes the circularization of gamma-N-acetyl-alpha,gamma-diaminobutyric acid (ADABA) to ectoine (1,4,5,6-tetrahydro-2-methyl-4-pyrimidine carboxylic acid), which is an excellent osmoprotectant.</text>
</comment>
<dbReference type="InterPro" id="IPR011051">
    <property type="entry name" value="RmlC_Cupin_sf"/>
</dbReference>
<dbReference type="SUPFAM" id="SSF51182">
    <property type="entry name" value="RmlC-like cupins"/>
    <property type="match status" value="1"/>
</dbReference>
<dbReference type="CDD" id="cd06978">
    <property type="entry name" value="cupin_EctC"/>
    <property type="match status" value="1"/>
</dbReference>
<reference evidence="9 10" key="1">
    <citation type="journal article" date="2019" name="Appl. Environ. Microbiol.">
        <title>Environmental Evidence and Genomic Insight of Iron-oxidizing Bacteria Preference Towards More Corrosion Resistant Stainless Steel at Higher Salinities.</title>
        <authorList>
            <person name="Garrison C.E."/>
            <person name="Price K.A."/>
            <person name="Field E.K."/>
        </authorList>
    </citation>
    <scope>NUCLEOTIDE SEQUENCE [LARGE SCALE GENOMIC DNA]</scope>
    <source>
        <strain evidence="9 10">P3</strain>
    </source>
</reference>
<name>A0A5R9GHG6_9PROT</name>
<keyword evidence="5 8" id="KW-0456">Lyase</keyword>
<comment type="similarity">
    <text evidence="2 8">Belongs to the ectoine synthase family.</text>
</comment>
<keyword evidence="10" id="KW-1185">Reference proteome</keyword>
<dbReference type="EC" id="4.2.1.108" evidence="3 8"/>
<dbReference type="GO" id="GO:0033990">
    <property type="term" value="F:ectoine synthase activity"/>
    <property type="evidence" value="ECO:0007669"/>
    <property type="project" value="UniProtKB-EC"/>
</dbReference>
<dbReference type="HAMAP" id="MF_01255">
    <property type="entry name" value="Ectoine_synth"/>
    <property type="match status" value="1"/>
</dbReference>
<dbReference type="PANTHER" id="PTHR39289:SF1">
    <property type="entry name" value="L-ECTOINE SYNTHASE"/>
    <property type="match status" value="1"/>
</dbReference>
<dbReference type="Proteomes" id="UP000306585">
    <property type="component" value="Unassembled WGS sequence"/>
</dbReference>
<dbReference type="InterPro" id="IPR010462">
    <property type="entry name" value="Ectoine_synth"/>
</dbReference>
<evidence type="ECO:0000256" key="2">
    <source>
        <dbReference type="ARBA" id="ARBA00009637"/>
    </source>
</evidence>
<dbReference type="PANTHER" id="PTHR39289">
    <property type="match status" value="1"/>
</dbReference>
<proteinExistence type="inferred from homology"/>
<dbReference type="Gene3D" id="2.60.120.10">
    <property type="entry name" value="Jelly Rolls"/>
    <property type="match status" value="1"/>
</dbReference>
<evidence type="ECO:0000256" key="6">
    <source>
        <dbReference type="ARBA" id="ARBA00033271"/>
    </source>
</evidence>
<comment type="caution">
    <text evidence="9">The sequence shown here is derived from an EMBL/GenBank/DDBJ whole genome shotgun (WGS) entry which is preliminary data.</text>
</comment>
<dbReference type="NCBIfam" id="NF009806">
    <property type="entry name" value="PRK13290.1"/>
    <property type="match status" value="1"/>
</dbReference>
<comment type="catalytic activity">
    <reaction evidence="7 8">
        <text>(2S)-4-acetamido-2-aminobutanoate = L-ectoine + H2O</text>
        <dbReference type="Rhea" id="RHEA:17281"/>
        <dbReference type="ChEBI" id="CHEBI:15377"/>
        <dbReference type="ChEBI" id="CHEBI:58515"/>
        <dbReference type="ChEBI" id="CHEBI:58929"/>
        <dbReference type="EC" id="4.2.1.108"/>
    </reaction>
</comment>
<dbReference type="RefSeq" id="WP_138239772.1">
    <property type="nucleotide sequence ID" value="NZ_VBRY01000010.1"/>
</dbReference>
<organism evidence="9 10">
    <name type="scientific">Mariprofundus erugo</name>
    <dbReference type="NCBI Taxonomy" id="2528639"/>
    <lineage>
        <taxon>Bacteria</taxon>
        <taxon>Pseudomonadati</taxon>
        <taxon>Pseudomonadota</taxon>
        <taxon>Candidatius Mariprofundia</taxon>
        <taxon>Mariprofundales</taxon>
        <taxon>Mariprofundaceae</taxon>
        <taxon>Mariprofundus</taxon>
    </lineage>
</organism>
<dbReference type="EMBL" id="VBRY01000010">
    <property type="protein sequence ID" value="TLS66241.1"/>
    <property type="molecule type" value="Genomic_DNA"/>
</dbReference>
<dbReference type="InterPro" id="IPR014710">
    <property type="entry name" value="RmlC-like_jellyroll"/>
</dbReference>
<evidence type="ECO:0000256" key="8">
    <source>
        <dbReference type="HAMAP-Rule" id="MF_01255"/>
    </source>
</evidence>
<dbReference type="AlphaFoldDB" id="A0A5R9GHG6"/>
<evidence type="ECO:0000256" key="4">
    <source>
        <dbReference type="ARBA" id="ARBA00019707"/>
    </source>
</evidence>
<evidence type="ECO:0000256" key="1">
    <source>
        <dbReference type="ARBA" id="ARBA00005181"/>
    </source>
</evidence>
<dbReference type="GO" id="GO:0019491">
    <property type="term" value="P:ectoine biosynthetic process"/>
    <property type="evidence" value="ECO:0007669"/>
    <property type="project" value="UniProtKB-UniRule"/>
</dbReference>
<evidence type="ECO:0000256" key="5">
    <source>
        <dbReference type="ARBA" id="ARBA00023239"/>
    </source>
</evidence>
<dbReference type="Pfam" id="PF06339">
    <property type="entry name" value="Ectoine_synth"/>
    <property type="match status" value="1"/>
</dbReference>
<evidence type="ECO:0000256" key="7">
    <source>
        <dbReference type="ARBA" id="ARBA00048714"/>
    </source>
</evidence>
<evidence type="ECO:0000256" key="3">
    <source>
        <dbReference type="ARBA" id="ARBA00013192"/>
    </source>
</evidence>
<protein>
    <recommendedName>
        <fullName evidence="4 8">L-ectoine synthase</fullName>
        <ecNumber evidence="3 8">4.2.1.108</ecNumber>
    </recommendedName>
    <alternativeName>
        <fullName evidence="6 8">N-acetyldiaminobutyrate dehydratase</fullName>
    </alternativeName>
</protein>
<dbReference type="UniPathway" id="UPA00067">
    <property type="reaction ID" value="UER00123"/>
</dbReference>
<sequence length="133" mass="15045">MIVRRLDEIMNGERDVRAANGNWESRRLILNDDAVGFSLHDTVIHAGGETLLWYKHHIEAVYCIEGEGEVETTADGKVYPISAGTVYLLNGNERHWLRARTTMRMVCVFNPPVTGREDHDADGAYRPGAEYRS</sequence>
<evidence type="ECO:0000313" key="9">
    <source>
        <dbReference type="EMBL" id="TLS66241.1"/>
    </source>
</evidence>
<accession>A0A5R9GHG6</accession>
<gene>
    <name evidence="8" type="primary">ectC</name>
    <name evidence="9" type="ORF">FEF65_10480</name>
</gene>
<evidence type="ECO:0000313" key="10">
    <source>
        <dbReference type="Proteomes" id="UP000306585"/>
    </source>
</evidence>
<comment type="pathway">
    <text evidence="1 8">Amine and polyamine biosynthesis; ectoine biosynthesis; L-ectoine from L-aspartate 4-semialdehyde: step 3/3.</text>
</comment>